<feature type="transmembrane region" description="Helical" evidence="2">
    <location>
        <begin position="183"/>
        <end position="201"/>
    </location>
</feature>
<dbReference type="InterPro" id="IPR027197">
    <property type="entry name" value="SLC43A3"/>
</dbReference>
<dbReference type="CDD" id="cd06174">
    <property type="entry name" value="MFS"/>
    <property type="match status" value="1"/>
</dbReference>
<feature type="transmembrane region" description="Helical" evidence="2">
    <location>
        <begin position="158"/>
        <end position="177"/>
    </location>
</feature>
<feature type="transmembrane region" description="Helical" evidence="2">
    <location>
        <begin position="213"/>
        <end position="235"/>
    </location>
</feature>
<keyword evidence="4" id="KW-1185">Reference proteome</keyword>
<dbReference type="InterPro" id="IPR011701">
    <property type="entry name" value="MFS"/>
</dbReference>
<reference evidence="3" key="1">
    <citation type="submission" date="2022-11" db="EMBL/GenBank/DDBJ databases">
        <title>Centuries of genome instability and evolution in soft-shell clam transmissible cancer (bioRxiv).</title>
        <authorList>
            <person name="Hart S.F.M."/>
            <person name="Yonemitsu M.A."/>
            <person name="Giersch R.M."/>
            <person name="Beal B.F."/>
            <person name="Arriagada G."/>
            <person name="Davis B.W."/>
            <person name="Ostrander E.A."/>
            <person name="Goff S.P."/>
            <person name="Metzger M.J."/>
        </authorList>
    </citation>
    <scope>NUCLEOTIDE SEQUENCE</scope>
    <source>
        <strain evidence="3">MELC-2E11</strain>
        <tissue evidence="3">Siphon/mantle</tissue>
    </source>
</reference>
<evidence type="ECO:0000256" key="1">
    <source>
        <dbReference type="SAM" id="MobiDB-lite"/>
    </source>
</evidence>
<dbReference type="Proteomes" id="UP001164746">
    <property type="component" value="Chromosome 2"/>
</dbReference>
<keyword evidence="2" id="KW-1133">Transmembrane helix</keyword>
<feature type="transmembrane region" description="Helical" evidence="2">
    <location>
        <begin position="133"/>
        <end position="151"/>
    </location>
</feature>
<feature type="region of interest" description="Disordered" evidence="1">
    <location>
        <begin position="277"/>
        <end position="298"/>
    </location>
</feature>
<feature type="compositionally biased region" description="Basic and acidic residues" evidence="1">
    <location>
        <begin position="286"/>
        <end position="298"/>
    </location>
</feature>
<dbReference type="SUPFAM" id="SSF103473">
    <property type="entry name" value="MFS general substrate transporter"/>
    <property type="match status" value="1"/>
</dbReference>
<feature type="transmembrane region" description="Helical" evidence="2">
    <location>
        <begin position="396"/>
        <end position="416"/>
    </location>
</feature>
<gene>
    <name evidence="3" type="ORF">MAR_030278</name>
</gene>
<keyword evidence="2" id="KW-0472">Membrane</keyword>
<evidence type="ECO:0000313" key="4">
    <source>
        <dbReference type="Proteomes" id="UP001164746"/>
    </source>
</evidence>
<feature type="transmembrane region" description="Helical" evidence="2">
    <location>
        <begin position="247"/>
        <end position="267"/>
    </location>
</feature>
<dbReference type="PANTHER" id="PTHR20765:SF1">
    <property type="entry name" value="EQUILIBRATIVE NUCLEOBASE TRANSPORTER 1"/>
    <property type="match status" value="1"/>
</dbReference>
<feature type="transmembrane region" description="Helical" evidence="2">
    <location>
        <begin position="21"/>
        <end position="41"/>
    </location>
</feature>
<keyword evidence="2" id="KW-0812">Transmembrane</keyword>
<sequence>MSSGTCSTMLLSDSKRSWVKYALAGWAFIECLLFAGILYGWGSLVFIFKSEGIYADLCGYDDHVHSVDKMNKSNINVYRNNGKLNTSNPSVHFIHSTSSTLTETLNNHNGNTTATVTKGQSCLAQDSRMSLCFTISSSIFCVSCVVMGAVNYKLGTRLTRLIAFPFFIAGSLCFVFLSKDRPWLMFPGLSLIGIGGLPVFVTNTQVSNLFKSGSSSVVGLIVGGYDMSSAVFLVIKLGFHRGFSHQKGFAVLCGMHVMTLVSTFLFLPKGFIEQREDPTTGCQGDEGGRRLSEGRRPSLADTQPLSSYLRQPLFLTHSLWLCILQLRFYFFIGNLNTFLTRVLDNDTQQVSYFTNACFYTMMGGLFTSFLAGIVYDSQKAIFKGGQSKLYRRLMPALLPVSLASLLTVVLSVLVLVPSPAVLYVIFIVMTLLRSFLYSVAAAFIQEIFPSQYFALLYGVTMIAAGLFSLFQYALFSWSESYHNGPKHVEVFLLCAGVLSAIHPLYMLVCAIREERSTRQDDQPQLGSAEGTGNREKVETVFTD</sequence>
<feature type="transmembrane region" description="Helical" evidence="2">
    <location>
        <begin position="455"/>
        <end position="478"/>
    </location>
</feature>
<dbReference type="PANTHER" id="PTHR20765">
    <property type="entry name" value="SOLUTE CARRIER FAMILY 43 MEMBER 3-RELATED"/>
    <property type="match status" value="1"/>
</dbReference>
<dbReference type="Gene3D" id="1.20.1250.20">
    <property type="entry name" value="MFS general substrate transporter like domains"/>
    <property type="match status" value="1"/>
</dbReference>
<dbReference type="Pfam" id="PF07690">
    <property type="entry name" value="MFS_1"/>
    <property type="match status" value="1"/>
</dbReference>
<feature type="transmembrane region" description="Helical" evidence="2">
    <location>
        <begin position="490"/>
        <end position="511"/>
    </location>
</feature>
<organism evidence="3 4">
    <name type="scientific">Mya arenaria</name>
    <name type="common">Soft-shell clam</name>
    <dbReference type="NCBI Taxonomy" id="6604"/>
    <lineage>
        <taxon>Eukaryota</taxon>
        <taxon>Metazoa</taxon>
        <taxon>Spiralia</taxon>
        <taxon>Lophotrochozoa</taxon>
        <taxon>Mollusca</taxon>
        <taxon>Bivalvia</taxon>
        <taxon>Autobranchia</taxon>
        <taxon>Heteroconchia</taxon>
        <taxon>Euheterodonta</taxon>
        <taxon>Imparidentia</taxon>
        <taxon>Neoheterodontei</taxon>
        <taxon>Myida</taxon>
        <taxon>Myoidea</taxon>
        <taxon>Myidae</taxon>
        <taxon>Mya</taxon>
    </lineage>
</organism>
<feature type="region of interest" description="Disordered" evidence="1">
    <location>
        <begin position="519"/>
        <end position="543"/>
    </location>
</feature>
<feature type="transmembrane region" description="Helical" evidence="2">
    <location>
        <begin position="422"/>
        <end position="443"/>
    </location>
</feature>
<dbReference type="InterPro" id="IPR036259">
    <property type="entry name" value="MFS_trans_sf"/>
</dbReference>
<dbReference type="EMBL" id="CP111013">
    <property type="protein sequence ID" value="WAQ97588.1"/>
    <property type="molecule type" value="Genomic_DNA"/>
</dbReference>
<feature type="compositionally biased region" description="Basic and acidic residues" evidence="1">
    <location>
        <begin position="532"/>
        <end position="543"/>
    </location>
</feature>
<protein>
    <submittedName>
        <fullName evidence="3">S43A3-like protein</fullName>
    </submittedName>
</protein>
<accession>A0ABY7DNE3</accession>
<evidence type="ECO:0000313" key="3">
    <source>
        <dbReference type="EMBL" id="WAQ97588.1"/>
    </source>
</evidence>
<feature type="transmembrane region" description="Helical" evidence="2">
    <location>
        <begin position="352"/>
        <end position="375"/>
    </location>
</feature>
<evidence type="ECO:0000256" key="2">
    <source>
        <dbReference type="SAM" id="Phobius"/>
    </source>
</evidence>
<proteinExistence type="predicted"/>
<name>A0ABY7DNE3_MYAAR</name>